<evidence type="ECO:0000313" key="2">
    <source>
        <dbReference type="Proteomes" id="UP001597262"/>
    </source>
</evidence>
<reference evidence="2" key="1">
    <citation type="journal article" date="2019" name="Int. J. Syst. Evol. Microbiol.">
        <title>The Global Catalogue of Microorganisms (GCM) 10K type strain sequencing project: providing services to taxonomists for standard genome sequencing and annotation.</title>
        <authorList>
            <consortium name="The Broad Institute Genomics Platform"/>
            <consortium name="The Broad Institute Genome Sequencing Center for Infectious Disease"/>
            <person name="Wu L."/>
            <person name="Ma J."/>
        </authorList>
    </citation>
    <scope>NUCLEOTIDE SEQUENCE [LARGE SCALE GENOMIC DNA]</scope>
    <source>
        <strain evidence="2">CCUG 59189</strain>
    </source>
</reference>
<organism evidence="1 2">
    <name type="scientific">Paenibacillus puldeungensis</name>
    <dbReference type="NCBI Taxonomy" id="696536"/>
    <lineage>
        <taxon>Bacteria</taxon>
        <taxon>Bacillati</taxon>
        <taxon>Bacillota</taxon>
        <taxon>Bacilli</taxon>
        <taxon>Bacillales</taxon>
        <taxon>Paenibacillaceae</taxon>
        <taxon>Paenibacillus</taxon>
    </lineage>
</organism>
<name>A0ABW3RZC5_9BACL</name>
<keyword evidence="2" id="KW-1185">Reference proteome</keyword>
<gene>
    <name evidence="1" type="ORF">ACFQ3W_16345</name>
</gene>
<evidence type="ECO:0008006" key="3">
    <source>
        <dbReference type="Google" id="ProtNLM"/>
    </source>
</evidence>
<dbReference type="Gene3D" id="3.30.70.270">
    <property type="match status" value="1"/>
</dbReference>
<dbReference type="InterPro" id="IPR043128">
    <property type="entry name" value="Rev_trsase/Diguanyl_cyclase"/>
</dbReference>
<comment type="caution">
    <text evidence="1">The sequence shown here is derived from an EMBL/GenBank/DDBJ whole genome shotgun (WGS) entry which is preliminary data.</text>
</comment>
<dbReference type="EMBL" id="JBHTLM010000012">
    <property type="protein sequence ID" value="MFD1177861.1"/>
    <property type="molecule type" value="Genomic_DNA"/>
</dbReference>
<dbReference type="Proteomes" id="UP001597262">
    <property type="component" value="Unassembled WGS sequence"/>
</dbReference>
<evidence type="ECO:0000313" key="1">
    <source>
        <dbReference type="EMBL" id="MFD1177861.1"/>
    </source>
</evidence>
<proteinExistence type="predicted"/>
<sequence length="447" mass="49508">MSDVYRTSAENGIRIALIGPTPMVEIMKRAVKGFPSFVTVAGTYQKPEEAVQLTEELMKEAEVLLFSGPISYGLCIEQLSIPKPAHFVPLTGSGLYRALYRLNRTYGLVSLSIDTLTEHVFTGTFRELGEPMPDMVFCPSTKVDTEELVRFHESQFRSGRAKAALTALSSVSEELNRRGVPNEWIMPTEQDVIVALERALLSTETRKSKEAQVVVGLIQVNGFPKLADVRKSEHEVQRLKLDIHRMMLEYVETLEGHLTALGGEEYLFVTTRGTFERLTGGYKYIPLAKTAHASFGLFLSIGIGFGRSANDAGTHARIALRQAQEAGGDSCFIVREDESVIGPLEMGRPLESGLALIEASLLKQAEEAGLTAAYLSRIVGQIARKGKVDYNVHDLAYVLGITVRSTHRLLLNWIDAGMVEITGEERGKGKGRPKQIYRFTFLQELVR</sequence>
<accession>A0ABW3RZC5</accession>
<dbReference type="RefSeq" id="WP_379320310.1">
    <property type="nucleotide sequence ID" value="NZ_JBHTLM010000012.1"/>
</dbReference>
<protein>
    <recommendedName>
        <fullName evidence="3">GGDEF domain-containing protein</fullName>
    </recommendedName>
</protein>